<evidence type="ECO:0000313" key="3">
    <source>
        <dbReference type="EMBL" id="RST30608.1"/>
    </source>
</evidence>
<dbReference type="RefSeq" id="WP_126718442.1">
    <property type="nucleotide sequence ID" value="NZ_RWJF01000001.1"/>
</dbReference>
<dbReference type="Pfam" id="PF04380">
    <property type="entry name" value="BMFP"/>
    <property type="match status" value="1"/>
</dbReference>
<keyword evidence="1" id="KW-0175">Coiled coil</keyword>
<proteinExistence type="predicted"/>
<accession>A0A3R9Y5M7</accession>
<comment type="caution">
    <text evidence="3">The sequence shown here is derived from an EMBL/GenBank/DDBJ whole genome shotgun (WGS) entry which is preliminary data.</text>
</comment>
<evidence type="ECO:0000313" key="4">
    <source>
        <dbReference type="Proteomes" id="UP000274661"/>
    </source>
</evidence>
<keyword evidence="4" id="KW-1185">Reference proteome</keyword>
<evidence type="ECO:0000256" key="2">
    <source>
        <dbReference type="SAM" id="MobiDB-lite"/>
    </source>
</evidence>
<dbReference type="EMBL" id="RWJF01000001">
    <property type="protein sequence ID" value="RST30608.1"/>
    <property type="molecule type" value="Genomic_DNA"/>
</dbReference>
<protein>
    <submittedName>
        <fullName evidence="3">Accessory factor UbiK family protein</fullName>
    </submittedName>
</protein>
<feature type="coiled-coil region" evidence="1">
    <location>
        <begin position="52"/>
        <end position="79"/>
    </location>
</feature>
<organism evidence="3 4">
    <name type="scientific">Sphingomonas ginkgonis</name>
    <dbReference type="NCBI Taxonomy" id="2315330"/>
    <lineage>
        <taxon>Bacteria</taxon>
        <taxon>Pseudomonadati</taxon>
        <taxon>Pseudomonadota</taxon>
        <taxon>Alphaproteobacteria</taxon>
        <taxon>Sphingomonadales</taxon>
        <taxon>Sphingomonadaceae</taxon>
        <taxon>Sphingomonas</taxon>
    </lineage>
</organism>
<reference evidence="3 4" key="1">
    <citation type="submission" date="2018-12" db="EMBL/GenBank/DDBJ databases">
        <title>Sphingomonas sp. HMF7854 Genome sequencing and assembly.</title>
        <authorList>
            <person name="Cha I."/>
            <person name="Kang H."/>
            <person name="Kim H."/>
            <person name="Kang J."/>
            <person name="Joh K."/>
        </authorList>
    </citation>
    <scope>NUCLEOTIDE SEQUENCE [LARGE SCALE GENOMIC DNA]</scope>
    <source>
        <strain evidence="3 4">HMF7854</strain>
    </source>
</reference>
<dbReference type="AlphaFoldDB" id="A0A3R9Y5M7"/>
<sequence>MQSQNRLFDDFVKMMNGAAGTLAGVGREAQEGMRERMREFMGGMDFVSRDEFEAVKAMAAAARDEVEALKAEVAALRSQAAMGKAPGAAKTAAAFAADAPRKSRGAKPSAGLETPEE</sequence>
<name>A0A3R9Y5M7_9SPHN</name>
<dbReference type="Proteomes" id="UP000274661">
    <property type="component" value="Unassembled WGS sequence"/>
</dbReference>
<feature type="compositionally biased region" description="Low complexity" evidence="2">
    <location>
        <begin position="89"/>
        <end position="98"/>
    </location>
</feature>
<gene>
    <name evidence="3" type="ORF">HMF7854_06980</name>
</gene>
<evidence type="ECO:0000256" key="1">
    <source>
        <dbReference type="SAM" id="Coils"/>
    </source>
</evidence>
<dbReference type="OrthoDB" id="7392124at2"/>
<dbReference type="InterPro" id="IPR007475">
    <property type="entry name" value="UbiK"/>
</dbReference>
<feature type="region of interest" description="Disordered" evidence="2">
    <location>
        <begin position="89"/>
        <end position="117"/>
    </location>
</feature>